<keyword evidence="2" id="KW-1185">Reference proteome</keyword>
<organism evidence="1 2">
    <name type="scientific">Marchantia polymorpha</name>
    <name type="common">Common liverwort</name>
    <name type="synonym">Marchantia aquatica</name>
    <dbReference type="NCBI Taxonomy" id="3197"/>
    <lineage>
        <taxon>Eukaryota</taxon>
        <taxon>Viridiplantae</taxon>
        <taxon>Streptophyta</taxon>
        <taxon>Embryophyta</taxon>
        <taxon>Marchantiophyta</taxon>
        <taxon>Marchantiopsida</taxon>
        <taxon>Marchantiidae</taxon>
        <taxon>Marchantiales</taxon>
        <taxon>Marchantiaceae</taxon>
        <taxon>Marchantia</taxon>
    </lineage>
</organism>
<proteinExistence type="predicted"/>
<accession>A0A2R6WJL9</accession>
<protein>
    <submittedName>
        <fullName evidence="1">Uncharacterized protein</fullName>
    </submittedName>
</protein>
<sequence length="75" mass="8388">MASFRECLGTLAKSMTIYLLKEALEDMGQMTGCVKTTAGRENMSIIHDGFSGMHILCYNLLFYPSCFKLRKANAN</sequence>
<reference evidence="2" key="1">
    <citation type="journal article" date="2017" name="Cell">
        <title>Insights into land plant evolution garnered from the Marchantia polymorpha genome.</title>
        <authorList>
            <person name="Bowman J.L."/>
            <person name="Kohchi T."/>
            <person name="Yamato K.T."/>
            <person name="Jenkins J."/>
            <person name="Shu S."/>
            <person name="Ishizaki K."/>
            <person name="Yamaoka S."/>
            <person name="Nishihama R."/>
            <person name="Nakamura Y."/>
            <person name="Berger F."/>
            <person name="Adam C."/>
            <person name="Aki S.S."/>
            <person name="Althoff F."/>
            <person name="Araki T."/>
            <person name="Arteaga-Vazquez M.A."/>
            <person name="Balasubrmanian S."/>
            <person name="Barry K."/>
            <person name="Bauer D."/>
            <person name="Boehm C.R."/>
            <person name="Briginshaw L."/>
            <person name="Caballero-Perez J."/>
            <person name="Catarino B."/>
            <person name="Chen F."/>
            <person name="Chiyoda S."/>
            <person name="Chovatia M."/>
            <person name="Davies K.M."/>
            <person name="Delmans M."/>
            <person name="Demura T."/>
            <person name="Dierschke T."/>
            <person name="Dolan L."/>
            <person name="Dorantes-Acosta A.E."/>
            <person name="Eklund D.M."/>
            <person name="Florent S.N."/>
            <person name="Flores-Sandoval E."/>
            <person name="Fujiyama A."/>
            <person name="Fukuzawa H."/>
            <person name="Galik B."/>
            <person name="Grimanelli D."/>
            <person name="Grimwood J."/>
            <person name="Grossniklaus U."/>
            <person name="Hamada T."/>
            <person name="Haseloff J."/>
            <person name="Hetherington A.J."/>
            <person name="Higo A."/>
            <person name="Hirakawa Y."/>
            <person name="Hundley H.N."/>
            <person name="Ikeda Y."/>
            <person name="Inoue K."/>
            <person name="Inoue S.I."/>
            <person name="Ishida S."/>
            <person name="Jia Q."/>
            <person name="Kakita M."/>
            <person name="Kanazawa T."/>
            <person name="Kawai Y."/>
            <person name="Kawashima T."/>
            <person name="Kennedy M."/>
            <person name="Kinose K."/>
            <person name="Kinoshita T."/>
            <person name="Kohara Y."/>
            <person name="Koide E."/>
            <person name="Komatsu K."/>
            <person name="Kopischke S."/>
            <person name="Kubo M."/>
            <person name="Kyozuka J."/>
            <person name="Lagercrantz U."/>
            <person name="Lin S.S."/>
            <person name="Lindquist E."/>
            <person name="Lipzen A.M."/>
            <person name="Lu C.W."/>
            <person name="De Luna E."/>
            <person name="Martienssen R.A."/>
            <person name="Minamino N."/>
            <person name="Mizutani M."/>
            <person name="Mizutani M."/>
            <person name="Mochizuki N."/>
            <person name="Monte I."/>
            <person name="Mosher R."/>
            <person name="Nagasaki H."/>
            <person name="Nakagami H."/>
            <person name="Naramoto S."/>
            <person name="Nishitani K."/>
            <person name="Ohtani M."/>
            <person name="Okamoto T."/>
            <person name="Okumura M."/>
            <person name="Phillips J."/>
            <person name="Pollak B."/>
            <person name="Reinders A."/>
            <person name="Rovekamp M."/>
            <person name="Sano R."/>
            <person name="Sawa S."/>
            <person name="Schmid M.W."/>
            <person name="Shirakawa M."/>
            <person name="Solano R."/>
            <person name="Spunde A."/>
            <person name="Suetsugu N."/>
            <person name="Sugano S."/>
            <person name="Sugiyama A."/>
            <person name="Sun R."/>
            <person name="Suzuki Y."/>
            <person name="Takenaka M."/>
            <person name="Takezawa D."/>
            <person name="Tomogane H."/>
            <person name="Tsuzuki M."/>
            <person name="Ueda T."/>
            <person name="Umeda M."/>
            <person name="Ward J.M."/>
            <person name="Watanabe Y."/>
            <person name="Yazaki K."/>
            <person name="Yokoyama R."/>
            <person name="Yoshitake Y."/>
            <person name="Yotsui I."/>
            <person name="Zachgo S."/>
            <person name="Schmutz J."/>
        </authorList>
    </citation>
    <scope>NUCLEOTIDE SEQUENCE [LARGE SCALE GENOMIC DNA]</scope>
    <source>
        <strain evidence="2">Tak-1</strain>
    </source>
</reference>
<dbReference type="Proteomes" id="UP000244005">
    <property type="component" value="Unassembled WGS sequence"/>
</dbReference>
<dbReference type="AlphaFoldDB" id="A0A2R6WJL9"/>
<name>A0A2R6WJL9_MARPO</name>
<evidence type="ECO:0000313" key="2">
    <source>
        <dbReference type="Proteomes" id="UP000244005"/>
    </source>
</evidence>
<gene>
    <name evidence="1" type="ORF">MARPO_0083s0011</name>
</gene>
<evidence type="ECO:0000313" key="1">
    <source>
        <dbReference type="EMBL" id="PTQ34042.1"/>
    </source>
</evidence>
<dbReference type="EMBL" id="KZ772755">
    <property type="protein sequence ID" value="PTQ34042.1"/>
    <property type="molecule type" value="Genomic_DNA"/>
</dbReference>